<evidence type="ECO:0000256" key="1">
    <source>
        <dbReference type="SAM" id="Phobius"/>
    </source>
</evidence>
<accession>A0A0M9APA6</accession>
<name>A0A0M9APA6_9EURY</name>
<gene>
    <name evidence="2" type="ORF">AMR74_13740</name>
</gene>
<dbReference type="EMBL" id="LIST01000006">
    <property type="protein sequence ID" value="KOX95568.1"/>
    <property type="molecule type" value="Genomic_DNA"/>
</dbReference>
<comment type="caution">
    <text evidence="2">The sequence shown here is derived from an EMBL/GenBank/DDBJ whole genome shotgun (WGS) entry which is preliminary data.</text>
</comment>
<protein>
    <submittedName>
        <fullName evidence="2">Uncharacterized protein</fullName>
    </submittedName>
</protein>
<keyword evidence="3" id="KW-1185">Reference proteome</keyword>
<dbReference type="OrthoDB" id="324966at2157"/>
<evidence type="ECO:0000313" key="3">
    <source>
        <dbReference type="Proteomes" id="UP000037747"/>
    </source>
</evidence>
<keyword evidence="1" id="KW-0472">Membrane</keyword>
<reference evidence="2 3" key="1">
    <citation type="submission" date="2015-08" db="EMBL/GenBank/DDBJ databases">
        <title>Genomes of Isolates from Cabo Rojo, PR.</title>
        <authorList>
            <person name="Sanchez-Nieves R.L."/>
            <person name="Montalvo-Rodriguez R."/>
        </authorList>
    </citation>
    <scope>NUCLEOTIDE SEQUENCE [LARGE SCALE GENOMIC DNA]</scope>
    <source>
        <strain evidence="2 3">5</strain>
    </source>
</reference>
<dbReference type="AlphaFoldDB" id="A0A0M9APA6"/>
<evidence type="ECO:0000313" key="2">
    <source>
        <dbReference type="EMBL" id="KOX95568.1"/>
    </source>
</evidence>
<dbReference type="Proteomes" id="UP000037747">
    <property type="component" value="Unassembled WGS sequence"/>
</dbReference>
<sequence>MALSLFGFASIWPYYPATGAGFALIGLLVTLDDVIEHMTPYPTPLDQVCKRAVYPMLKRIEGF</sequence>
<feature type="transmembrane region" description="Helical" evidence="1">
    <location>
        <begin position="12"/>
        <end position="31"/>
    </location>
</feature>
<proteinExistence type="predicted"/>
<keyword evidence="1" id="KW-1133">Transmembrane helix</keyword>
<dbReference type="PATRIC" id="fig|1705389.3.peg.1908"/>
<keyword evidence="1" id="KW-0812">Transmembrane</keyword>
<organism evidence="2 3">
    <name type="scientific">Halorubrum tropicale</name>
    <dbReference type="NCBI Taxonomy" id="1765655"/>
    <lineage>
        <taxon>Archaea</taxon>
        <taxon>Methanobacteriati</taxon>
        <taxon>Methanobacteriota</taxon>
        <taxon>Stenosarchaea group</taxon>
        <taxon>Halobacteria</taxon>
        <taxon>Halobacteriales</taxon>
        <taxon>Haloferacaceae</taxon>
        <taxon>Halorubrum</taxon>
    </lineage>
</organism>
<dbReference type="RefSeq" id="WP_053772626.1">
    <property type="nucleotide sequence ID" value="NZ_LIST01000006.1"/>
</dbReference>